<dbReference type="Proteomes" id="UP000547209">
    <property type="component" value="Unassembled WGS sequence"/>
</dbReference>
<dbReference type="RefSeq" id="WP_185672292.1">
    <property type="nucleotide sequence ID" value="NZ_JACJVP010000047.1"/>
</dbReference>
<evidence type="ECO:0000259" key="1">
    <source>
        <dbReference type="PROSITE" id="PS51704"/>
    </source>
</evidence>
<name>A0A7X0RVK6_9BACL</name>
<dbReference type="Gene3D" id="3.20.20.190">
    <property type="entry name" value="Phosphatidylinositol (PI) phosphodiesterase"/>
    <property type="match status" value="1"/>
</dbReference>
<dbReference type="InterPro" id="IPR017946">
    <property type="entry name" value="PLC-like_Pdiesterase_TIM-brl"/>
</dbReference>
<dbReference type="PROSITE" id="PS51704">
    <property type="entry name" value="GP_PDE"/>
    <property type="match status" value="1"/>
</dbReference>
<dbReference type="Pfam" id="PF03009">
    <property type="entry name" value="GDPD"/>
    <property type="match status" value="1"/>
</dbReference>
<keyword evidence="3" id="KW-1185">Reference proteome</keyword>
<dbReference type="GO" id="GO:0006629">
    <property type="term" value="P:lipid metabolic process"/>
    <property type="evidence" value="ECO:0007669"/>
    <property type="project" value="InterPro"/>
</dbReference>
<evidence type="ECO:0000313" key="3">
    <source>
        <dbReference type="Proteomes" id="UP000547209"/>
    </source>
</evidence>
<dbReference type="AlphaFoldDB" id="A0A7X0RVK6"/>
<dbReference type="GO" id="GO:0008081">
    <property type="term" value="F:phosphoric diester hydrolase activity"/>
    <property type="evidence" value="ECO:0007669"/>
    <property type="project" value="InterPro"/>
</dbReference>
<gene>
    <name evidence="2" type="ORF">H7C19_27470</name>
</gene>
<feature type="domain" description="GP-PDE" evidence="1">
    <location>
        <begin position="4"/>
        <end position="240"/>
    </location>
</feature>
<sequence length="252" mass="27865">MPNVKYVAHRGYSMQAPENTIAAFELAGRTGFWGIECDTYCTVDGRWIVHHDRTVDRMTDGTGRTKDFAFEEIRKLRIDGGNRIADYPGLRVPTLEEVLGVCRSYGLHAFVEIEEYHRDADLAALVRIVEASGMMEKCSFICFNAGDLEKVRAINADVQLGYLSARPPTPDDLTLAQKLRPAFLDYDYKTATPADVKRCVRAGIDVSMWTVNSRADALPFIEAGAAYVTTDTDLAAEAARSVPFAARGEDGI</sequence>
<reference evidence="2 3" key="1">
    <citation type="submission" date="2020-08" db="EMBL/GenBank/DDBJ databases">
        <title>Cohnella phylogeny.</title>
        <authorList>
            <person name="Dunlap C."/>
        </authorList>
    </citation>
    <scope>NUCLEOTIDE SEQUENCE [LARGE SCALE GENOMIC DNA]</scope>
    <source>
        <strain evidence="2 3">DSM 28246</strain>
    </source>
</reference>
<protein>
    <submittedName>
        <fullName evidence="2">Glycerophosphodiester phosphodiesterase</fullName>
    </submittedName>
</protein>
<dbReference type="PANTHER" id="PTHR46211:SF1">
    <property type="entry name" value="GLYCEROPHOSPHODIESTER PHOSPHODIESTERASE, CYTOPLASMIC"/>
    <property type="match status" value="1"/>
</dbReference>
<dbReference type="PANTHER" id="PTHR46211">
    <property type="entry name" value="GLYCEROPHOSPHORYL DIESTER PHOSPHODIESTERASE"/>
    <property type="match status" value="1"/>
</dbReference>
<proteinExistence type="predicted"/>
<organism evidence="2 3">
    <name type="scientific">Cohnella nanjingensis</name>
    <dbReference type="NCBI Taxonomy" id="1387779"/>
    <lineage>
        <taxon>Bacteria</taxon>
        <taxon>Bacillati</taxon>
        <taxon>Bacillota</taxon>
        <taxon>Bacilli</taxon>
        <taxon>Bacillales</taxon>
        <taxon>Paenibacillaceae</taxon>
        <taxon>Cohnella</taxon>
    </lineage>
</organism>
<accession>A0A7X0RVK6</accession>
<dbReference type="InterPro" id="IPR030395">
    <property type="entry name" value="GP_PDE_dom"/>
</dbReference>
<dbReference type="SUPFAM" id="SSF51695">
    <property type="entry name" value="PLC-like phosphodiesterases"/>
    <property type="match status" value="1"/>
</dbReference>
<evidence type="ECO:0000313" key="2">
    <source>
        <dbReference type="EMBL" id="MBB6674428.1"/>
    </source>
</evidence>
<comment type="caution">
    <text evidence="2">The sequence shown here is derived from an EMBL/GenBank/DDBJ whole genome shotgun (WGS) entry which is preliminary data.</text>
</comment>
<dbReference type="EMBL" id="JACJVP010000047">
    <property type="protein sequence ID" value="MBB6674428.1"/>
    <property type="molecule type" value="Genomic_DNA"/>
</dbReference>